<dbReference type="AlphaFoldDB" id="B9CKV7"/>
<comment type="caution">
    <text evidence="1">The sequence shown here is derived from an EMBL/GenBank/DDBJ whole genome shotgun (WGS) entry which is preliminary data.</text>
</comment>
<sequence>MVNRAQLAASLAALFRQHHYDDPTIDCFATHLQNLYIIQTQF</sequence>
<dbReference type="EMBL" id="ACFE01000001">
    <property type="protein sequence ID" value="EEE17660.1"/>
    <property type="molecule type" value="Genomic_DNA"/>
</dbReference>
<dbReference type="Proteomes" id="UP000004070">
    <property type="component" value="Unassembled WGS sequence"/>
</dbReference>
<reference evidence="1 2" key="1">
    <citation type="submission" date="2009-01" db="EMBL/GenBank/DDBJ databases">
        <authorList>
            <person name="Madupu R."/>
            <person name="Sebastian Y."/>
            <person name="Durkin A.S."/>
            <person name="Torralba M."/>
            <person name="Methe B."/>
            <person name="Sutton G.G."/>
            <person name="Strausberg R.L."/>
            <person name="Nelson K.E."/>
        </authorList>
    </citation>
    <scope>NUCLEOTIDE SEQUENCE [LARGE SCALE GENOMIC DNA]</scope>
    <source>
        <strain evidence="2">ATCC 49626 / DSM 7090 / CCUG 31168 / JCM 10299 / NBRC 15546 / VPI D140H-11A</strain>
    </source>
</reference>
<proteinExistence type="predicted"/>
<evidence type="ECO:0000313" key="2">
    <source>
        <dbReference type="Proteomes" id="UP000004070"/>
    </source>
</evidence>
<gene>
    <name evidence="1" type="ORF">ATORI0001_0669</name>
</gene>
<accession>B9CKV7</accession>
<evidence type="ECO:0000313" key="1">
    <source>
        <dbReference type="EMBL" id="EEE17660.1"/>
    </source>
</evidence>
<protein>
    <submittedName>
        <fullName evidence="1">Uncharacterized protein</fullName>
    </submittedName>
</protein>
<organism evidence="1 2">
    <name type="scientific">Lancefieldella rimae (strain ATCC 49626 / DSM 7090 / CCUG 31168 / NBRC 15546 / VPI D140H-11A)</name>
    <name type="common">Atopobium rimae</name>
    <dbReference type="NCBI Taxonomy" id="553184"/>
    <lineage>
        <taxon>Bacteria</taxon>
        <taxon>Bacillati</taxon>
        <taxon>Actinomycetota</taxon>
        <taxon>Coriobacteriia</taxon>
        <taxon>Coriobacteriales</taxon>
        <taxon>Atopobiaceae</taxon>
        <taxon>Lancefieldella</taxon>
    </lineage>
</organism>
<name>B9CKV7_LANR4</name>